<evidence type="ECO:0000256" key="1">
    <source>
        <dbReference type="SAM" id="MobiDB-lite"/>
    </source>
</evidence>
<dbReference type="EMBL" id="JAQMTI010000124">
    <property type="protein sequence ID" value="MDB9441828.1"/>
    <property type="molecule type" value="Genomic_DNA"/>
</dbReference>
<proteinExistence type="predicted"/>
<feature type="region of interest" description="Disordered" evidence="1">
    <location>
        <begin position="1"/>
        <end position="20"/>
    </location>
</feature>
<gene>
    <name evidence="2" type="ORF">PN497_10710</name>
</gene>
<protein>
    <submittedName>
        <fullName evidence="2">Transposase</fullName>
    </submittedName>
</protein>
<keyword evidence="3" id="KW-1185">Reference proteome</keyword>
<evidence type="ECO:0000313" key="3">
    <source>
        <dbReference type="Proteomes" id="UP001211711"/>
    </source>
</evidence>
<sequence length="74" mass="7845">MRGKSKALKTQQGKDCTMSNHTSGAIQLELPLFATVGLAPQSSEMTSIDKSLICNPSTQTQKSSKISGQDSTSK</sequence>
<evidence type="ECO:0000313" key="2">
    <source>
        <dbReference type="EMBL" id="MDB9441828.1"/>
    </source>
</evidence>
<reference evidence="2 3" key="1">
    <citation type="submission" date="2023-01" db="EMBL/GenBank/DDBJ databases">
        <title>Genomes from the Australian National Cyanobacteria Reference Collection.</title>
        <authorList>
            <person name="Willis A."/>
            <person name="Lee E.M.F."/>
        </authorList>
    </citation>
    <scope>NUCLEOTIDE SEQUENCE [LARGE SCALE GENOMIC DNA]</scope>
    <source>
        <strain evidence="2 3">CS-549</strain>
    </source>
</reference>
<accession>A0ABT4ZR02</accession>
<dbReference type="Proteomes" id="UP001211711">
    <property type="component" value="Unassembled WGS sequence"/>
</dbReference>
<feature type="region of interest" description="Disordered" evidence="1">
    <location>
        <begin position="45"/>
        <end position="74"/>
    </location>
</feature>
<comment type="caution">
    <text evidence="2">The sequence shown here is derived from an EMBL/GenBank/DDBJ whole genome shotgun (WGS) entry which is preliminary data.</text>
</comment>
<organism evidence="2 3">
    <name type="scientific">Sphaerospermopsis kisseleviana CS-549</name>
    <dbReference type="NCBI Taxonomy" id="3021783"/>
    <lineage>
        <taxon>Bacteria</taxon>
        <taxon>Bacillati</taxon>
        <taxon>Cyanobacteriota</taxon>
        <taxon>Cyanophyceae</taxon>
        <taxon>Nostocales</taxon>
        <taxon>Aphanizomenonaceae</taxon>
        <taxon>Sphaerospermopsis</taxon>
        <taxon>Sphaerospermopsis kisseleviana</taxon>
    </lineage>
</organism>
<name>A0ABT4ZR02_9CYAN</name>
<feature type="compositionally biased region" description="Polar residues" evidence="1">
    <location>
        <begin position="8"/>
        <end position="20"/>
    </location>
</feature>
<feature type="non-terminal residue" evidence="2">
    <location>
        <position position="74"/>
    </location>
</feature>